<dbReference type="AlphaFoldDB" id="A0A8S1U9Y6"/>
<dbReference type="OMA" id="EIELWWG"/>
<sequence length="247" mass="28870">MGFACSKQKENHTEMRVEIKKQEDIRQSLSTTKEAIDFVESNSLANVMRTKPIKSYLTEQIEKQQIQMDSCEILAERIEAKSQLIIRSYNHFTEKALKIKSKVLEYYRNEYLNYINSNLDTITNIEFIQKETIQLLVETTIILNCLMDKNFDDEIELWWGNNYFSDRIQHLALTATDCSDNTDPITNPIIQYINALRNKILQVIPVQTNQPKSIANSVAIANVHLTQFYQDLKLEFAKKVDEEDENY</sequence>
<dbReference type="EMBL" id="CAJJDP010000039">
    <property type="protein sequence ID" value="CAD8160907.1"/>
    <property type="molecule type" value="Genomic_DNA"/>
</dbReference>
<accession>A0A8S1U9Y6</accession>
<proteinExistence type="predicted"/>
<gene>
    <name evidence="1" type="ORF">POCTA_138.1.T0390097</name>
</gene>
<dbReference type="Proteomes" id="UP000683925">
    <property type="component" value="Unassembled WGS sequence"/>
</dbReference>
<comment type="caution">
    <text evidence="1">The sequence shown here is derived from an EMBL/GenBank/DDBJ whole genome shotgun (WGS) entry which is preliminary data.</text>
</comment>
<reference evidence="1" key="1">
    <citation type="submission" date="2021-01" db="EMBL/GenBank/DDBJ databases">
        <authorList>
            <consortium name="Genoscope - CEA"/>
            <person name="William W."/>
        </authorList>
    </citation>
    <scope>NUCLEOTIDE SEQUENCE</scope>
</reference>
<organism evidence="1 2">
    <name type="scientific">Paramecium octaurelia</name>
    <dbReference type="NCBI Taxonomy" id="43137"/>
    <lineage>
        <taxon>Eukaryota</taxon>
        <taxon>Sar</taxon>
        <taxon>Alveolata</taxon>
        <taxon>Ciliophora</taxon>
        <taxon>Intramacronucleata</taxon>
        <taxon>Oligohymenophorea</taxon>
        <taxon>Peniculida</taxon>
        <taxon>Parameciidae</taxon>
        <taxon>Paramecium</taxon>
    </lineage>
</organism>
<evidence type="ECO:0000313" key="2">
    <source>
        <dbReference type="Proteomes" id="UP000683925"/>
    </source>
</evidence>
<keyword evidence="2" id="KW-1185">Reference proteome</keyword>
<evidence type="ECO:0000313" key="1">
    <source>
        <dbReference type="EMBL" id="CAD8160907.1"/>
    </source>
</evidence>
<protein>
    <submittedName>
        <fullName evidence="1">Uncharacterized protein</fullName>
    </submittedName>
</protein>
<dbReference type="OrthoDB" id="287697at2759"/>
<name>A0A8S1U9Y6_PAROT</name>